<accession>A0A6J5X9S4</accession>
<keyword evidence="3" id="KW-0812">Transmembrane</keyword>
<keyword evidence="3" id="KW-1133">Transmembrane helix</keyword>
<evidence type="ECO:0000256" key="1">
    <source>
        <dbReference type="ARBA" id="ARBA00007606"/>
    </source>
</evidence>
<proteinExistence type="inferred from homology"/>
<dbReference type="InterPro" id="IPR013320">
    <property type="entry name" value="ConA-like_dom_sf"/>
</dbReference>
<reference evidence="6" key="1">
    <citation type="journal article" date="2020" name="Genome Biol.">
        <title>Gamete binning: chromosome-level and haplotype-resolved genome assembly enabled by high-throughput single-cell sequencing of gamete genomes.</title>
        <authorList>
            <person name="Campoy J.A."/>
            <person name="Sun H."/>
            <person name="Goel M."/>
            <person name="Jiao W.-B."/>
            <person name="Folz-Donahue K."/>
            <person name="Wang N."/>
            <person name="Rubio M."/>
            <person name="Liu C."/>
            <person name="Kukat C."/>
            <person name="Ruiz D."/>
            <person name="Huettel B."/>
            <person name="Schneeberger K."/>
        </authorList>
    </citation>
    <scope>NUCLEOTIDE SEQUENCE [LARGE SCALE GENOMIC DNA]</scope>
    <source>
        <strain evidence="6">cv. Rojo Pasion</strain>
    </source>
</reference>
<organism evidence="5 6">
    <name type="scientific">Prunus armeniaca</name>
    <name type="common">Apricot</name>
    <name type="synonym">Armeniaca vulgaris</name>
    <dbReference type="NCBI Taxonomy" id="36596"/>
    <lineage>
        <taxon>Eukaryota</taxon>
        <taxon>Viridiplantae</taxon>
        <taxon>Streptophyta</taxon>
        <taxon>Embryophyta</taxon>
        <taxon>Tracheophyta</taxon>
        <taxon>Spermatophyta</taxon>
        <taxon>Magnoliopsida</taxon>
        <taxon>eudicotyledons</taxon>
        <taxon>Gunneridae</taxon>
        <taxon>Pentapetalae</taxon>
        <taxon>rosids</taxon>
        <taxon>fabids</taxon>
        <taxon>Rosales</taxon>
        <taxon>Rosaceae</taxon>
        <taxon>Amygdaloideae</taxon>
        <taxon>Amygdaleae</taxon>
        <taxon>Prunus</taxon>
    </lineage>
</organism>
<gene>
    <name evidence="5" type="ORF">ORAREDHAP_LOCUS26816</name>
</gene>
<dbReference type="GO" id="GO:0030246">
    <property type="term" value="F:carbohydrate binding"/>
    <property type="evidence" value="ECO:0007669"/>
    <property type="project" value="UniProtKB-KW"/>
</dbReference>
<sequence length="172" mass="19327">MVANYNSATAILRLHPQKLYHLLLLLLLLLTPCATPLTFHFPTFQNSHRLFTEGDAVIDNQYVHLNKENLRAESSTGSVGRAMFCEPFLLRENATGKLADFTTNFAFIIDGKNRTSHQRCELLLLLLQDLFQVRLLVLVLKEGKLMTLALIISPIAQRSLNLSNKFSSISSG</sequence>
<comment type="similarity">
    <text evidence="1">Belongs to the leguminous lectin family.</text>
</comment>
<dbReference type="Proteomes" id="UP000507245">
    <property type="component" value="Unassembled WGS sequence"/>
</dbReference>
<dbReference type="AlphaFoldDB" id="A0A6J5X9S4"/>
<keyword evidence="3" id="KW-0472">Membrane</keyword>
<dbReference type="SUPFAM" id="SSF49899">
    <property type="entry name" value="Concanavalin A-like lectins/glucanases"/>
    <property type="match status" value="1"/>
</dbReference>
<evidence type="ECO:0000256" key="2">
    <source>
        <dbReference type="ARBA" id="ARBA00022734"/>
    </source>
</evidence>
<keyword evidence="2" id="KW-0430">Lectin</keyword>
<evidence type="ECO:0000313" key="6">
    <source>
        <dbReference type="Proteomes" id="UP000507245"/>
    </source>
</evidence>
<evidence type="ECO:0000256" key="3">
    <source>
        <dbReference type="SAM" id="Phobius"/>
    </source>
</evidence>
<feature type="transmembrane region" description="Helical" evidence="3">
    <location>
        <begin position="20"/>
        <end position="39"/>
    </location>
</feature>
<dbReference type="Pfam" id="PF00139">
    <property type="entry name" value="Lectin_legB"/>
    <property type="match status" value="1"/>
</dbReference>
<dbReference type="Gene3D" id="2.60.120.200">
    <property type="match status" value="1"/>
</dbReference>
<protein>
    <recommendedName>
        <fullName evidence="4">Legume lectin domain-containing protein</fullName>
    </recommendedName>
</protein>
<dbReference type="EMBL" id="CAEKKB010000004">
    <property type="protein sequence ID" value="CAB4307844.1"/>
    <property type="molecule type" value="Genomic_DNA"/>
</dbReference>
<feature type="domain" description="Legume lectin" evidence="4">
    <location>
        <begin position="37"/>
        <end position="115"/>
    </location>
</feature>
<evidence type="ECO:0000259" key="4">
    <source>
        <dbReference type="Pfam" id="PF00139"/>
    </source>
</evidence>
<keyword evidence="6" id="KW-1185">Reference proteome</keyword>
<name>A0A6J5X9S4_PRUAR</name>
<dbReference type="InterPro" id="IPR001220">
    <property type="entry name" value="Legume_lectin_dom"/>
</dbReference>
<evidence type="ECO:0000313" key="5">
    <source>
        <dbReference type="EMBL" id="CAB4307844.1"/>
    </source>
</evidence>